<dbReference type="EMBL" id="NKUA01000007">
    <property type="protein sequence ID" value="PYD79522.1"/>
    <property type="molecule type" value="Genomic_DNA"/>
</dbReference>
<comment type="caution">
    <text evidence="2">The sequence shown here is derived from an EMBL/GenBank/DDBJ whole genome shotgun (WGS) entry which is preliminary data.</text>
</comment>
<proteinExistence type="predicted"/>
<dbReference type="InterPro" id="IPR036061">
    <property type="entry name" value="CheW-like_dom_sf"/>
</dbReference>
<keyword evidence="3" id="KW-1185">Reference proteome</keyword>
<gene>
    <name evidence="2" type="ORF">CFR77_07290</name>
</gene>
<sequence>MARFASPPIAVSPVAGREAFARRVLADRARIMAARANTEGPAVPARPLVMLDLAGQCCGVDLHAVLRVTDPVWSDMPRRPDCPPGVRGVHGYQGDLYTVFDLSVLLGGAALAQPGVMLLLRSVSSIPLGRIALLASGAGGTVDITATPIALTPSGFPQARLADGRSMTVIDPARLFSSRYVGV</sequence>
<evidence type="ECO:0000313" key="3">
    <source>
        <dbReference type="Proteomes" id="UP000247814"/>
    </source>
</evidence>
<dbReference type="GO" id="GO:0007165">
    <property type="term" value="P:signal transduction"/>
    <property type="evidence" value="ECO:0007669"/>
    <property type="project" value="InterPro"/>
</dbReference>
<feature type="domain" description="CheW-like" evidence="1">
    <location>
        <begin position="43"/>
        <end position="176"/>
    </location>
</feature>
<evidence type="ECO:0000313" key="2">
    <source>
        <dbReference type="EMBL" id="PYD79522.1"/>
    </source>
</evidence>
<dbReference type="Pfam" id="PF01584">
    <property type="entry name" value="CheW"/>
    <property type="match status" value="1"/>
</dbReference>
<dbReference type="RefSeq" id="WP_110568901.1">
    <property type="nucleotide sequence ID" value="NZ_CP137147.1"/>
</dbReference>
<organism evidence="2 3">
    <name type="scientific">Komagataeibacter sucrofermentans</name>
    <dbReference type="NCBI Taxonomy" id="1053551"/>
    <lineage>
        <taxon>Bacteria</taxon>
        <taxon>Pseudomonadati</taxon>
        <taxon>Pseudomonadota</taxon>
        <taxon>Alphaproteobacteria</taxon>
        <taxon>Acetobacterales</taxon>
        <taxon>Acetobacteraceae</taxon>
        <taxon>Komagataeibacter</taxon>
    </lineage>
</organism>
<dbReference type="SMART" id="SM00260">
    <property type="entry name" value="CheW"/>
    <property type="match status" value="1"/>
</dbReference>
<dbReference type="OrthoDB" id="7261451at2"/>
<evidence type="ECO:0000259" key="1">
    <source>
        <dbReference type="SMART" id="SM00260"/>
    </source>
</evidence>
<dbReference type="GO" id="GO:0006935">
    <property type="term" value="P:chemotaxis"/>
    <property type="evidence" value="ECO:0007669"/>
    <property type="project" value="InterPro"/>
</dbReference>
<protein>
    <submittedName>
        <fullName evidence="2">Chemotaxis protein CheW</fullName>
    </submittedName>
</protein>
<name>A0A318QQD4_9PROT</name>
<dbReference type="AlphaFoldDB" id="A0A318QQD4"/>
<dbReference type="SUPFAM" id="SSF50341">
    <property type="entry name" value="CheW-like"/>
    <property type="match status" value="1"/>
</dbReference>
<accession>A0A318QQD4</accession>
<dbReference type="Proteomes" id="UP000247814">
    <property type="component" value="Unassembled WGS sequence"/>
</dbReference>
<dbReference type="InterPro" id="IPR002545">
    <property type="entry name" value="CheW-lke_dom"/>
</dbReference>
<reference evidence="2 3" key="1">
    <citation type="submission" date="2017-07" db="EMBL/GenBank/DDBJ databases">
        <title>A draft genome sequence of Komagataeibacter sucrofermentans LMG 18788.</title>
        <authorList>
            <person name="Skraban J."/>
            <person name="Cleenwerck I."/>
            <person name="Vandamme P."/>
            <person name="Trcek J."/>
        </authorList>
    </citation>
    <scope>NUCLEOTIDE SEQUENCE [LARGE SCALE GENOMIC DNA]</scope>
    <source>
        <strain evidence="2 3">LMG 18788</strain>
    </source>
</reference>